<proteinExistence type="predicted"/>
<feature type="non-terminal residue" evidence="1">
    <location>
        <position position="1"/>
    </location>
</feature>
<dbReference type="EMBL" id="LXQA010024847">
    <property type="protein sequence ID" value="MCH93400.1"/>
    <property type="molecule type" value="Genomic_DNA"/>
</dbReference>
<comment type="caution">
    <text evidence="1">The sequence shown here is derived from an EMBL/GenBank/DDBJ whole genome shotgun (WGS) entry which is preliminary data.</text>
</comment>
<name>A0A392N0T3_9FABA</name>
<keyword evidence="2" id="KW-1185">Reference proteome</keyword>
<dbReference type="Proteomes" id="UP000265520">
    <property type="component" value="Unassembled WGS sequence"/>
</dbReference>
<organism evidence="1 2">
    <name type="scientific">Trifolium medium</name>
    <dbReference type="NCBI Taxonomy" id="97028"/>
    <lineage>
        <taxon>Eukaryota</taxon>
        <taxon>Viridiplantae</taxon>
        <taxon>Streptophyta</taxon>
        <taxon>Embryophyta</taxon>
        <taxon>Tracheophyta</taxon>
        <taxon>Spermatophyta</taxon>
        <taxon>Magnoliopsida</taxon>
        <taxon>eudicotyledons</taxon>
        <taxon>Gunneridae</taxon>
        <taxon>Pentapetalae</taxon>
        <taxon>rosids</taxon>
        <taxon>fabids</taxon>
        <taxon>Fabales</taxon>
        <taxon>Fabaceae</taxon>
        <taxon>Papilionoideae</taxon>
        <taxon>50 kb inversion clade</taxon>
        <taxon>NPAAA clade</taxon>
        <taxon>Hologalegina</taxon>
        <taxon>IRL clade</taxon>
        <taxon>Trifolieae</taxon>
        <taxon>Trifolium</taxon>
    </lineage>
</organism>
<evidence type="ECO:0000313" key="2">
    <source>
        <dbReference type="Proteomes" id="UP000265520"/>
    </source>
</evidence>
<dbReference type="AlphaFoldDB" id="A0A392N0T3"/>
<protein>
    <submittedName>
        <fullName evidence="1">Uncharacterized protein</fullName>
    </submittedName>
</protein>
<sequence>RTTEEKPQEKIQIRPCNPLYCVLAGTYEDEGSMFMIFGLKDVPVSFKF</sequence>
<accession>A0A392N0T3</accession>
<gene>
    <name evidence="1" type="ORF">A2U01_0014349</name>
</gene>
<evidence type="ECO:0000313" key="1">
    <source>
        <dbReference type="EMBL" id="MCH93400.1"/>
    </source>
</evidence>
<reference evidence="1 2" key="1">
    <citation type="journal article" date="2018" name="Front. Plant Sci.">
        <title>Red Clover (Trifolium pratense) and Zigzag Clover (T. medium) - A Picture of Genomic Similarities and Differences.</title>
        <authorList>
            <person name="Dluhosova J."/>
            <person name="Istvanek J."/>
            <person name="Nedelnik J."/>
            <person name="Repkova J."/>
        </authorList>
    </citation>
    <scope>NUCLEOTIDE SEQUENCE [LARGE SCALE GENOMIC DNA]</scope>
    <source>
        <strain evidence="2">cv. 10/8</strain>
        <tissue evidence="1">Leaf</tissue>
    </source>
</reference>